<dbReference type="AlphaFoldDB" id="A0A2K9ZGR1"/>
<evidence type="ECO:0000313" key="2">
    <source>
        <dbReference type="Proteomes" id="UP000238523"/>
    </source>
</evidence>
<protein>
    <submittedName>
        <fullName evidence="1">Uncharacterized protein</fullName>
    </submittedName>
</protein>
<gene>
    <name evidence="1" type="ORF">CUJ84_pRLN3000299</name>
</gene>
<reference evidence="1 2" key="1">
    <citation type="submission" date="2017-11" db="EMBL/GenBank/DDBJ databases">
        <title>Complete genome of Rhizobium leguminosarum Norway, an ineffective micro-symbiont.</title>
        <authorList>
            <person name="Hoffrichter A."/>
            <person name="Liang J."/>
            <person name="Brachmann A."/>
            <person name="Marin M."/>
        </authorList>
    </citation>
    <scope>NUCLEOTIDE SEQUENCE [LARGE SCALE GENOMIC DNA]</scope>
    <source>
        <strain evidence="1 2">Norway</strain>
        <plasmid evidence="2">Plasmid prln3</plasmid>
    </source>
</reference>
<dbReference type="EMBL" id="CP025015">
    <property type="protein sequence ID" value="AUW47424.1"/>
    <property type="molecule type" value="Genomic_DNA"/>
</dbReference>
<proteinExistence type="predicted"/>
<sequence length="80" mass="8606">MAVADGIANFLPAVSGLSLTGSSQIARSLDLYEQPCRYFINMDAVTLAMWIRGGMASLARWKIGVCKSTPHEMKAASRTA</sequence>
<accession>A0A2K9ZGR1</accession>
<geneLocation type="plasmid" evidence="2">
    <name>prln3</name>
</geneLocation>
<keyword evidence="1" id="KW-0614">Plasmid</keyword>
<name>A0A2K9ZGR1_RHILE</name>
<evidence type="ECO:0000313" key="1">
    <source>
        <dbReference type="EMBL" id="AUW47424.1"/>
    </source>
</evidence>
<organism evidence="1 2">
    <name type="scientific">Rhizobium leguminosarum</name>
    <dbReference type="NCBI Taxonomy" id="384"/>
    <lineage>
        <taxon>Bacteria</taxon>
        <taxon>Pseudomonadati</taxon>
        <taxon>Pseudomonadota</taxon>
        <taxon>Alphaproteobacteria</taxon>
        <taxon>Hyphomicrobiales</taxon>
        <taxon>Rhizobiaceae</taxon>
        <taxon>Rhizobium/Agrobacterium group</taxon>
        <taxon>Rhizobium</taxon>
    </lineage>
</organism>
<dbReference type="Proteomes" id="UP000238523">
    <property type="component" value="Plasmid pRLN3"/>
</dbReference>